<keyword evidence="3" id="KW-0238">DNA-binding</keyword>
<feature type="domain" description="HTH lysR-type" evidence="5">
    <location>
        <begin position="7"/>
        <end position="64"/>
    </location>
</feature>
<evidence type="ECO:0000256" key="4">
    <source>
        <dbReference type="ARBA" id="ARBA00023163"/>
    </source>
</evidence>
<evidence type="ECO:0000256" key="3">
    <source>
        <dbReference type="ARBA" id="ARBA00023125"/>
    </source>
</evidence>
<name>A0ABS6BGT7_9SPHN</name>
<dbReference type="PANTHER" id="PTHR30537">
    <property type="entry name" value="HTH-TYPE TRANSCRIPTIONAL REGULATOR"/>
    <property type="match status" value="1"/>
</dbReference>
<proteinExistence type="inferred from homology"/>
<evidence type="ECO:0000259" key="5">
    <source>
        <dbReference type="PROSITE" id="PS50931"/>
    </source>
</evidence>
<dbReference type="RefSeq" id="WP_216319612.1">
    <property type="nucleotide sequence ID" value="NZ_JAHKRT010000001.1"/>
</dbReference>
<sequence>MQKVASMDWDKVRIFLAVARSGQLLAAARNLGLNHATVGRQLTALEEELRVKLIERHVNGCSLTLAGEAMLATAEKVESEFLQFESGLSGAIRGVVRIGAPDGLGNYFLATRLAELSMKHSDLLIQLLPLPRSFSLSRREADLVITLDRPAQGNLIIQKLTDYTLSLYASEEYLERSPPIRHVDDLAQHLFITFVDDAMYTPSLDYGRELASGMPHRFECGSVVGQMEAVKASRGVAILHDYAAKDVPSLRRVLPDLRFVRSYWLTSHPDTHRSHRVTEVRRHIAEAIGLARESFCPWGIPDRLAA</sequence>
<reference evidence="6 7" key="1">
    <citation type="submission" date="2021-06" db="EMBL/GenBank/DDBJ databases">
        <title>Sphingomonas sp. XMGL2, whole genome shotgun sequencing project.</title>
        <authorList>
            <person name="Zhao G."/>
            <person name="Shen L."/>
        </authorList>
    </citation>
    <scope>NUCLEOTIDE SEQUENCE [LARGE SCALE GENOMIC DNA]</scope>
    <source>
        <strain evidence="6 7">XMGL2</strain>
    </source>
</reference>
<dbReference type="PANTHER" id="PTHR30537:SF3">
    <property type="entry name" value="TRANSCRIPTIONAL REGULATORY PROTEIN"/>
    <property type="match status" value="1"/>
</dbReference>
<dbReference type="EMBL" id="JAHKRT010000001">
    <property type="protein sequence ID" value="MBU3076792.1"/>
    <property type="molecule type" value="Genomic_DNA"/>
</dbReference>
<dbReference type="Pfam" id="PF03466">
    <property type="entry name" value="LysR_substrate"/>
    <property type="match status" value="1"/>
</dbReference>
<dbReference type="Pfam" id="PF00126">
    <property type="entry name" value="HTH_1"/>
    <property type="match status" value="1"/>
</dbReference>
<keyword evidence="7" id="KW-1185">Reference proteome</keyword>
<evidence type="ECO:0000313" key="7">
    <source>
        <dbReference type="Proteomes" id="UP000776276"/>
    </source>
</evidence>
<evidence type="ECO:0000256" key="1">
    <source>
        <dbReference type="ARBA" id="ARBA00009437"/>
    </source>
</evidence>
<evidence type="ECO:0000313" key="6">
    <source>
        <dbReference type="EMBL" id="MBU3076792.1"/>
    </source>
</evidence>
<gene>
    <name evidence="6" type="ORF">KOF26_02850</name>
</gene>
<dbReference type="Proteomes" id="UP000776276">
    <property type="component" value="Unassembled WGS sequence"/>
</dbReference>
<organism evidence="6 7">
    <name type="scientific">Sphingomonas quercus</name>
    <dbReference type="NCBI Taxonomy" id="2842451"/>
    <lineage>
        <taxon>Bacteria</taxon>
        <taxon>Pseudomonadati</taxon>
        <taxon>Pseudomonadota</taxon>
        <taxon>Alphaproteobacteria</taxon>
        <taxon>Sphingomonadales</taxon>
        <taxon>Sphingomonadaceae</taxon>
        <taxon>Sphingomonas</taxon>
    </lineage>
</organism>
<evidence type="ECO:0000256" key="2">
    <source>
        <dbReference type="ARBA" id="ARBA00023015"/>
    </source>
</evidence>
<keyword evidence="4" id="KW-0804">Transcription</keyword>
<keyword evidence="2" id="KW-0805">Transcription regulation</keyword>
<protein>
    <submittedName>
        <fullName evidence="6">LysR family transcriptional regulator</fullName>
    </submittedName>
</protein>
<dbReference type="InterPro" id="IPR005119">
    <property type="entry name" value="LysR_subst-bd"/>
</dbReference>
<comment type="similarity">
    <text evidence="1">Belongs to the LysR transcriptional regulatory family.</text>
</comment>
<dbReference type="PROSITE" id="PS50931">
    <property type="entry name" value="HTH_LYSR"/>
    <property type="match status" value="1"/>
</dbReference>
<dbReference type="InterPro" id="IPR058163">
    <property type="entry name" value="LysR-type_TF_proteobact-type"/>
</dbReference>
<comment type="caution">
    <text evidence="6">The sequence shown here is derived from an EMBL/GenBank/DDBJ whole genome shotgun (WGS) entry which is preliminary data.</text>
</comment>
<accession>A0ABS6BGT7</accession>
<dbReference type="InterPro" id="IPR000847">
    <property type="entry name" value="LysR_HTH_N"/>
</dbReference>